<keyword evidence="2" id="KW-1185">Reference proteome</keyword>
<sequence>MPAPQATPVTAVTLTPFHYHSLAVPSGTATLARFLADRSMSYAIGGALGALRPSVVLPEKDYRRDLAALPWLCSVFEARNPALLPPIGKRLNLDAEGGYPKKIMDATGTGNLKTWFFIQEVPPGVVYDGAIFGPDPFDMVSRQEGREVGQIVVRTGRHLGGLVALTRANDPSHVRLNAHTANLFGMDPRTEEALSVDVFALYDMQFTRPMELAAAAEIVGAWRGFEGGRP</sequence>
<protein>
    <submittedName>
        <fullName evidence="1">Uncharacterized protein</fullName>
    </submittedName>
</protein>
<dbReference type="EMBL" id="JACBXS010000043">
    <property type="protein sequence ID" value="NYS26390.1"/>
    <property type="molecule type" value="Genomic_DNA"/>
</dbReference>
<name>A0A7Z0KZL6_9RHOB</name>
<gene>
    <name evidence="1" type="ORF">HUK65_15495</name>
</gene>
<reference evidence="1 2" key="1">
    <citation type="journal article" date="2000" name="Arch. Microbiol.">
        <title>Rhodobaca bogoriensis gen. nov. and sp. nov., an alkaliphilic purple nonsulfur bacterium from African Rift Valley soda lakes.</title>
        <authorList>
            <person name="Milford A.D."/>
            <person name="Achenbach L.A."/>
            <person name="Jung D.O."/>
            <person name="Madigan M.T."/>
        </authorList>
    </citation>
    <scope>NUCLEOTIDE SEQUENCE [LARGE SCALE GENOMIC DNA]</scope>
    <source>
        <strain evidence="1 2">2376</strain>
    </source>
</reference>
<evidence type="ECO:0000313" key="1">
    <source>
        <dbReference type="EMBL" id="NYS26390.1"/>
    </source>
</evidence>
<proteinExistence type="predicted"/>
<dbReference type="AlphaFoldDB" id="A0A7Z0KZL6"/>
<dbReference type="Proteomes" id="UP000529417">
    <property type="component" value="Unassembled WGS sequence"/>
</dbReference>
<comment type="caution">
    <text evidence="1">The sequence shown here is derived from an EMBL/GenBank/DDBJ whole genome shotgun (WGS) entry which is preliminary data.</text>
</comment>
<accession>A0A7Z0KZL6</accession>
<evidence type="ECO:0000313" key="2">
    <source>
        <dbReference type="Proteomes" id="UP000529417"/>
    </source>
</evidence>
<organism evidence="1 2">
    <name type="scientific">Rhabdonatronobacter sediminivivens</name>
    <dbReference type="NCBI Taxonomy" id="2743469"/>
    <lineage>
        <taxon>Bacteria</taxon>
        <taxon>Pseudomonadati</taxon>
        <taxon>Pseudomonadota</taxon>
        <taxon>Alphaproteobacteria</taxon>
        <taxon>Rhodobacterales</taxon>
        <taxon>Paracoccaceae</taxon>
        <taxon>Rhabdonatronobacter</taxon>
    </lineage>
</organism>